<name>A0A7C0ZD20_UNCW3</name>
<dbReference type="Proteomes" id="UP000885847">
    <property type="component" value="Unassembled WGS sequence"/>
</dbReference>
<dbReference type="PROSITE" id="PS51379">
    <property type="entry name" value="4FE4S_FER_2"/>
    <property type="match status" value="2"/>
</dbReference>
<dbReference type="InterPro" id="IPR017900">
    <property type="entry name" value="4Fe4S_Fe_S_CS"/>
</dbReference>
<keyword evidence="3" id="KW-0411">Iron-sulfur</keyword>
<keyword evidence="1" id="KW-0479">Metal-binding</keyword>
<protein>
    <submittedName>
        <fullName evidence="5">Hydrogenase</fullName>
    </submittedName>
</protein>
<proteinExistence type="predicted"/>
<feature type="domain" description="4Fe-4S ferredoxin-type" evidence="4">
    <location>
        <begin position="298"/>
        <end position="328"/>
    </location>
</feature>
<dbReference type="InterPro" id="IPR009051">
    <property type="entry name" value="Helical_ferredxn"/>
</dbReference>
<keyword evidence="2" id="KW-0408">Iron</keyword>
<evidence type="ECO:0000259" key="4">
    <source>
        <dbReference type="PROSITE" id="PS51379"/>
    </source>
</evidence>
<evidence type="ECO:0000256" key="1">
    <source>
        <dbReference type="ARBA" id="ARBA00022723"/>
    </source>
</evidence>
<comment type="caution">
    <text evidence="5">The sequence shown here is derived from an EMBL/GenBank/DDBJ whole genome shotgun (WGS) entry which is preliminary data.</text>
</comment>
<dbReference type="SUPFAM" id="SSF46548">
    <property type="entry name" value="alpha-helical ferredoxin"/>
    <property type="match status" value="1"/>
</dbReference>
<dbReference type="GO" id="GO:0046872">
    <property type="term" value="F:metal ion binding"/>
    <property type="evidence" value="ECO:0007669"/>
    <property type="project" value="UniProtKB-KW"/>
</dbReference>
<dbReference type="AlphaFoldDB" id="A0A7C0ZD20"/>
<dbReference type="GO" id="GO:0051536">
    <property type="term" value="F:iron-sulfur cluster binding"/>
    <property type="evidence" value="ECO:0007669"/>
    <property type="project" value="UniProtKB-KW"/>
</dbReference>
<evidence type="ECO:0000256" key="2">
    <source>
        <dbReference type="ARBA" id="ARBA00023004"/>
    </source>
</evidence>
<accession>A0A7C0ZD20</accession>
<dbReference type="EMBL" id="DQWE01000236">
    <property type="protein sequence ID" value="HDI83114.1"/>
    <property type="molecule type" value="Genomic_DNA"/>
</dbReference>
<sequence>MRVVKLKKKNLVPFLRKLEEFGEVWGPVKKGDKYVYAHTDPENFDLKALRTIIPPKKFFVPPKFRMFTFKEDEWNEEIDTKKRILFGLHPCDIHGILILDKLFLSNYPDPYYKTRRENTAIIGLSCEPDDKCFCKSTNTHSVEEGFDLALSDIGNEYLVWIGSSLGDDLQKMGEDLIDEDVTEADIKKYIEWRKKRDGMFKTDIDLTAMPDIFEISYNSPIWEKLGEYCLSCGQCSMVCPTCNCYDVEDNYRVGSEIERNRHWDSCMFREYSLVAGGHNFREARSERLKLFYTHKLAGYMSIFGKPACVGCGRCADTCPVDINVPNVARALKGEKVDAIWAKEVKDAG</sequence>
<dbReference type="Pfam" id="PF17179">
    <property type="entry name" value="Fer4_22"/>
    <property type="match status" value="1"/>
</dbReference>
<evidence type="ECO:0000256" key="3">
    <source>
        <dbReference type="ARBA" id="ARBA00023014"/>
    </source>
</evidence>
<dbReference type="PROSITE" id="PS00198">
    <property type="entry name" value="4FE4S_FER_1"/>
    <property type="match status" value="2"/>
</dbReference>
<feature type="domain" description="4Fe-4S ferredoxin-type" evidence="4">
    <location>
        <begin position="218"/>
        <end position="250"/>
    </location>
</feature>
<dbReference type="Gene3D" id="1.10.1060.10">
    <property type="entry name" value="Alpha-helical ferredoxin"/>
    <property type="match status" value="1"/>
</dbReference>
<dbReference type="PANTHER" id="PTHR40447">
    <property type="entry name" value="ANAEROBIC SULFITE REDUCTASE SUBUNIT A"/>
    <property type="match status" value="1"/>
</dbReference>
<organism evidence="5">
    <name type="scientific">candidate division WOR-3 bacterium</name>
    <dbReference type="NCBI Taxonomy" id="2052148"/>
    <lineage>
        <taxon>Bacteria</taxon>
        <taxon>Bacteria division WOR-3</taxon>
    </lineage>
</organism>
<gene>
    <name evidence="5" type="ORF">ENF18_04920</name>
</gene>
<dbReference type="PANTHER" id="PTHR40447:SF1">
    <property type="entry name" value="ANAEROBIC SULFITE REDUCTASE SUBUNIT A"/>
    <property type="match status" value="1"/>
</dbReference>
<reference evidence="5" key="1">
    <citation type="journal article" date="2020" name="mSystems">
        <title>Genome- and Community-Level Interaction Insights into Carbon Utilization and Element Cycling Functions of Hydrothermarchaeota in Hydrothermal Sediment.</title>
        <authorList>
            <person name="Zhou Z."/>
            <person name="Liu Y."/>
            <person name="Xu W."/>
            <person name="Pan J."/>
            <person name="Luo Z.H."/>
            <person name="Li M."/>
        </authorList>
    </citation>
    <scope>NUCLEOTIDE SEQUENCE [LARGE SCALE GENOMIC DNA]</scope>
    <source>
        <strain evidence="5">HyVt-102</strain>
    </source>
</reference>
<dbReference type="InterPro" id="IPR017896">
    <property type="entry name" value="4Fe4S_Fe-S-bd"/>
</dbReference>
<evidence type="ECO:0000313" key="5">
    <source>
        <dbReference type="EMBL" id="HDI83114.1"/>
    </source>
</evidence>